<keyword evidence="3" id="KW-1185">Reference proteome</keyword>
<dbReference type="AlphaFoldDB" id="A0A8X6P5N0"/>
<evidence type="ECO:0000256" key="1">
    <source>
        <dbReference type="SAM" id="MobiDB-lite"/>
    </source>
</evidence>
<evidence type="ECO:0000313" key="3">
    <source>
        <dbReference type="Proteomes" id="UP000887013"/>
    </source>
</evidence>
<dbReference type="Proteomes" id="UP000887013">
    <property type="component" value="Unassembled WGS sequence"/>
</dbReference>
<feature type="compositionally biased region" description="Polar residues" evidence="1">
    <location>
        <begin position="1"/>
        <end position="10"/>
    </location>
</feature>
<dbReference type="EMBL" id="BMAW01016541">
    <property type="protein sequence ID" value="GFT49574.1"/>
    <property type="molecule type" value="Genomic_DNA"/>
</dbReference>
<reference evidence="2" key="1">
    <citation type="submission" date="2020-08" db="EMBL/GenBank/DDBJ databases">
        <title>Multicomponent nature underlies the extraordinary mechanical properties of spider dragline silk.</title>
        <authorList>
            <person name="Kono N."/>
            <person name="Nakamura H."/>
            <person name="Mori M."/>
            <person name="Yoshida Y."/>
            <person name="Ohtoshi R."/>
            <person name="Malay A.D."/>
            <person name="Moran D.A.P."/>
            <person name="Tomita M."/>
            <person name="Numata K."/>
            <person name="Arakawa K."/>
        </authorList>
    </citation>
    <scope>NUCLEOTIDE SEQUENCE</scope>
</reference>
<name>A0A8X6P5N0_NEPPI</name>
<protein>
    <submittedName>
        <fullName evidence="2">Uncharacterized protein</fullName>
    </submittedName>
</protein>
<organism evidence="2 3">
    <name type="scientific">Nephila pilipes</name>
    <name type="common">Giant wood spider</name>
    <name type="synonym">Nephila maculata</name>
    <dbReference type="NCBI Taxonomy" id="299642"/>
    <lineage>
        <taxon>Eukaryota</taxon>
        <taxon>Metazoa</taxon>
        <taxon>Ecdysozoa</taxon>
        <taxon>Arthropoda</taxon>
        <taxon>Chelicerata</taxon>
        <taxon>Arachnida</taxon>
        <taxon>Araneae</taxon>
        <taxon>Araneomorphae</taxon>
        <taxon>Entelegynae</taxon>
        <taxon>Araneoidea</taxon>
        <taxon>Nephilidae</taxon>
        <taxon>Nephila</taxon>
    </lineage>
</organism>
<gene>
    <name evidence="2" type="ORF">NPIL_690141</name>
</gene>
<feature type="region of interest" description="Disordered" evidence="1">
    <location>
        <begin position="1"/>
        <end position="43"/>
    </location>
</feature>
<accession>A0A8X6P5N0</accession>
<evidence type="ECO:0000313" key="2">
    <source>
        <dbReference type="EMBL" id="GFT49574.1"/>
    </source>
</evidence>
<sequence>MGKEQPTTLCAKNGFYGPRGNPKHQTTRKENVPSYPGKAGVTKPSLYPTKGNCIGTKTYFLQRTKRTQRNSIRLKDFSLWNNL</sequence>
<comment type="caution">
    <text evidence="2">The sequence shown here is derived from an EMBL/GenBank/DDBJ whole genome shotgun (WGS) entry which is preliminary data.</text>
</comment>
<proteinExistence type="predicted"/>